<dbReference type="InterPro" id="IPR029058">
    <property type="entry name" value="AB_hydrolase_fold"/>
</dbReference>
<dbReference type="Proteomes" id="UP000011599">
    <property type="component" value="Unassembled WGS sequence"/>
</dbReference>
<dbReference type="RefSeq" id="WP_006091947.1">
    <property type="nucleotide sequence ID" value="NZ_AOHW01000045.1"/>
</dbReference>
<dbReference type="Gene3D" id="3.40.50.1820">
    <property type="entry name" value="alpha/beta hydrolase"/>
    <property type="match status" value="1"/>
</dbReference>
<reference evidence="2 3" key="1">
    <citation type="journal article" date="2014" name="PLoS Genet.">
        <title>Phylogenetically driven sequencing of extremely halophilic archaea reveals strategies for static and dynamic osmo-response.</title>
        <authorList>
            <person name="Becker E.A."/>
            <person name="Seitzer P.M."/>
            <person name="Tritt A."/>
            <person name="Larsen D."/>
            <person name="Krusor M."/>
            <person name="Yao A.I."/>
            <person name="Wu D."/>
            <person name="Madern D."/>
            <person name="Eisen J.A."/>
            <person name="Darling A.E."/>
            <person name="Facciotti M.T."/>
        </authorList>
    </citation>
    <scope>NUCLEOTIDE SEQUENCE [LARGE SCALE GENOMIC DNA]</scope>
    <source>
        <strain evidence="2 3">GA33</strain>
    </source>
</reference>
<sequence>MNRREMLKATGAGTVLASSGLTAGTAVGATGDVSSEVDITFVEADPDAGFNYPYYFYAPPIDDDYERPILVEPNNTGGTSDDLEDHRDAAEALIEWRSAELSDPLGVPMLVPVFPRPYSEPVDWRHYVHALDVETMQIESGDLHRVDLQLISMIEDAKAKLADHSVPVADDILMDGFSASGNFVNRFTVLHPELVRSVTAGGINGTAILPLSDANDHTLNYQIGVADLASLVGENFDEEAWTETAQLVYMGGDDENDTIPYDDAWNQTQREVALNVYGEHMQEDRMSYCKSVYDEAGATGRVTTYPNVGHRPIDAEIVDFHRKRVVPHYIEFAAPPSIGATAVQVRALTTESSTYDVRAFDANGSDITADPAELDPDGELATTLELTESLAAGDTIELALLEDGQTDLEQALASETAAAAGRVELVETPAAGESEVIVEYELSSSYDPAETPRLRLDTEQGGAAVGPELAPGDAGTETVELSTDANGIPFEQTREVVAKIVDDDPYGIDPVAIDTETVGMPDEPVVTVETTADPAIREGEDVAVDARVRTLGGDSDDLEEATVSFAIDGEGVSEESVSLEVGESRTASTDLETDSDTDVDELAVTASVEGESDATTVIIAEEPAQGDGTGEQPYRIETSRELAYVHFELDDDYELGADIDLSGYTNFFSLGRSEKPFSGVLDGTGHEISGLAIDSAADNVGLFSDLDDGEVRNLRLLDVTITGGDSVGGVVGSAHGLGTFSKIHVSGKINGELNVGGLIGRTTTGDNDSSEVEIDRTAVDATVVGSNTVGGLLGQSSGDSITSSYSLGHLESSSDVGGLIGAVYFDPALTASYSAAVFDSSGGGGLIAGGDEATVVDSYWDTETTGQSTSFGDGDGLSTAELTGETAASELDGFDFDAVWTVTDEYPMLSWESRLEITAVEAPESLEPDDPFGVSVTVSNDSDSELDDDVALTFDGGPIDSIPVTLDPGSSETVEFDVETDDLEFGEYDYLLELDQHSVSRTVNLLSDEAIFDITDVDFPDTTVEGTDATLAIEVTNFGPEDEQSITATIETTDGEELLAEQITDVSLAQEEVYEDTIELDTASLSTSDFELLVETDDTDTKLSFSIVEGSYAEFSEVPTEGDQAVTVNYSASPDIQDEDLRLRVGDEQDTEITESPATVSPGDEEEEVPLQLTRYLEAGESITVVLQPSGGYDPAASLAAETVAVEQPDGIVLSDISAPSELIIGDPFEPIVEVTNYGESAVDETLAFAFGDTEDEESISLESDASTTVEFTAETDGLDPGTHEYLLYVADQTGSETVDLLQTDEPAFEVTDSFVPTQIPEGVEAHFYAEVTNFGAADEQDITATITADGEEVLSEMLGEVSLETNEAWDDHHELDTASLEHSEYLMTVETADATVESAFTVAEVSIELAAQPEAGDTEVVVDCIVSPEIETEFHVRVNDDSGTDLADKSVVLEPGDDKTGLTIPLVRELEADEAVTSILLPPDSYDPDREFPSDTQTVESSGGGGGISLPASSEDDDPESGDEPDDEEDSDDQDRSDDQDEPDDEEKSDDQDRPDDQDESDDDGEGDETTDDDSPDPDAADDQGTGDGMPGFGITSTLGTIGGLGYLIKRRLEDADESE</sequence>
<evidence type="ECO:0000313" key="3">
    <source>
        <dbReference type="Proteomes" id="UP000011599"/>
    </source>
</evidence>
<dbReference type="OrthoDB" id="8638at2157"/>
<proteinExistence type="predicted"/>
<feature type="compositionally biased region" description="Acidic residues" evidence="1">
    <location>
        <begin position="1515"/>
        <end position="1583"/>
    </location>
</feature>
<dbReference type="EMBL" id="AOHW01000045">
    <property type="protein sequence ID" value="ELY37643.1"/>
    <property type="molecule type" value="Genomic_DNA"/>
</dbReference>
<dbReference type="Gene3D" id="2.60.40.10">
    <property type="entry name" value="Immunoglobulins"/>
    <property type="match status" value="2"/>
</dbReference>
<feature type="region of interest" description="Disordered" evidence="1">
    <location>
        <begin position="1479"/>
        <end position="1605"/>
    </location>
</feature>
<dbReference type="eggNOG" id="arCOG07538">
    <property type="taxonomic scope" value="Archaea"/>
</dbReference>
<keyword evidence="3" id="KW-1185">Reference proteome</keyword>
<evidence type="ECO:0000256" key="1">
    <source>
        <dbReference type="SAM" id="MobiDB-lite"/>
    </source>
</evidence>
<dbReference type="eggNOG" id="arCOG02542">
    <property type="taxonomic scope" value="Archaea"/>
</dbReference>
<dbReference type="Gene3D" id="2.160.20.110">
    <property type="match status" value="1"/>
</dbReference>
<name>L9VN20_9EURY</name>
<evidence type="ECO:0008006" key="4">
    <source>
        <dbReference type="Google" id="ProtNLM"/>
    </source>
</evidence>
<protein>
    <recommendedName>
        <fullName evidence="4">GLUG domain-containing protein</fullName>
    </recommendedName>
</protein>
<organism evidence="2 3">
    <name type="scientific">Natronorubrum tibetense GA33</name>
    <dbReference type="NCBI Taxonomy" id="1114856"/>
    <lineage>
        <taxon>Archaea</taxon>
        <taxon>Methanobacteriati</taxon>
        <taxon>Methanobacteriota</taxon>
        <taxon>Stenosarchaea group</taxon>
        <taxon>Halobacteria</taxon>
        <taxon>Halobacteriales</taxon>
        <taxon>Natrialbaceae</taxon>
        <taxon>Natronorubrum</taxon>
    </lineage>
</organism>
<dbReference type="InterPro" id="IPR013783">
    <property type="entry name" value="Ig-like_fold"/>
</dbReference>
<feature type="region of interest" description="Disordered" evidence="1">
    <location>
        <begin position="571"/>
        <end position="595"/>
    </location>
</feature>
<dbReference type="PATRIC" id="fig|1114856.3.peg.3954"/>
<dbReference type="eggNOG" id="arCOG07560">
    <property type="taxonomic scope" value="Archaea"/>
</dbReference>
<accession>L9VN20</accession>
<dbReference type="STRING" id="1114856.GCA_000383975_04100"/>
<evidence type="ECO:0000313" key="2">
    <source>
        <dbReference type="EMBL" id="ELY37643.1"/>
    </source>
</evidence>
<gene>
    <name evidence="2" type="ORF">C496_19075</name>
</gene>
<comment type="caution">
    <text evidence="2">The sequence shown here is derived from an EMBL/GenBank/DDBJ whole genome shotgun (WGS) entry which is preliminary data.</text>
</comment>